<dbReference type="VEuPathDB" id="PiroplasmaDB:TA20020"/>
<keyword evidence="4" id="KW-1185">Reference proteome</keyword>
<dbReference type="PANTHER" id="PTHR22895:SF0">
    <property type="entry name" value="ARMADILLO REPEAT-CONTAINING PROTEIN 6"/>
    <property type="match status" value="1"/>
</dbReference>
<evidence type="ECO:0000256" key="2">
    <source>
        <dbReference type="SAM" id="MobiDB-lite"/>
    </source>
</evidence>
<dbReference type="EMBL" id="CR940347">
    <property type="protein sequence ID" value="CAI73940.1"/>
    <property type="molecule type" value="Genomic_DNA"/>
</dbReference>
<evidence type="ECO:0000313" key="4">
    <source>
        <dbReference type="Proteomes" id="UP000001950"/>
    </source>
</evidence>
<dbReference type="PANTHER" id="PTHR22895">
    <property type="entry name" value="ARMADILLO REPEAT-CONTAINING PROTEIN 6"/>
    <property type="match status" value="1"/>
</dbReference>
<dbReference type="SMART" id="SM00185">
    <property type="entry name" value="ARM"/>
    <property type="match status" value="7"/>
</dbReference>
<organism evidence="3 4">
    <name type="scientific">Theileria annulata</name>
    <dbReference type="NCBI Taxonomy" id="5874"/>
    <lineage>
        <taxon>Eukaryota</taxon>
        <taxon>Sar</taxon>
        <taxon>Alveolata</taxon>
        <taxon>Apicomplexa</taxon>
        <taxon>Aconoidasida</taxon>
        <taxon>Piroplasmida</taxon>
        <taxon>Theileriidae</taxon>
        <taxon>Theileria</taxon>
    </lineage>
</organism>
<evidence type="ECO:0000256" key="1">
    <source>
        <dbReference type="ARBA" id="ARBA00022737"/>
    </source>
</evidence>
<dbReference type="STRING" id="5874.Q4UG49"/>
<protein>
    <submittedName>
        <fullName evidence="3">Uncharacterized protein</fullName>
    </submittedName>
</protein>
<dbReference type="SUPFAM" id="SSF48371">
    <property type="entry name" value="ARM repeat"/>
    <property type="match status" value="4"/>
</dbReference>
<keyword evidence="1" id="KW-0677">Repeat</keyword>
<gene>
    <name evidence="3" type="ORF">TA20020</name>
</gene>
<evidence type="ECO:0000313" key="3">
    <source>
        <dbReference type="EMBL" id="CAI73940.1"/>
    </source>
</evidence>
<dbReference type="eggNOG" id="ENOG502RNM3">
    <property type="taxonomic scope" value="Eukaryota"/>
</dbReference>
<dbReference type="RefSeq" id="XP_954617.1">
    <property type="nucleotide sequence ID" value="XM_949524.1"/>
</dbReference>
<dbReference type="InParanoid" id="Q4UG49"/>
<name>Q4UG49_THEAN</name>
<dbReference type="OrthoDB" id="7537227at2759"/>
<sequence>MAVGKMRRAPDSGVSNAVSTIIEHQKFKKMLVFGLRSLSDLCNPSNQLYVENALEALERNVVKGILTAVENFGDDEDLVLCSTTIMSTMSQGCVEYREDEKLLKKLVNEGGVDVVQKALERAPQDEDVLENCLKFLENLSNLGGLGKRGPEFVPHVCKCMEVVKSYRVANRLVVCLSNLTDQNESCLALKNSQGVQPLLDLCLKFTNQDKSTGLVESCFKTLVALSQLKLVDESNLQSVINLVECCKDSKVVLSRASEVIKSVVDTEKLQNSLKVLEKNQYDSPEYKVAVNTLRSLSYISTLSDELAKKGVIPILLKLLSDSSEKLGSGDAKPGASAEQLAEVVFGTSRMLASISSSNSEYGQQVLSNKGLDVLVRALSQSTQHPRSVVGLSFALVQLLKHEPKSFGSAVSVALPILYQLSEDEAVSQALVEFLLACSQYSELESVFIQNKVLEILSTCCQYHTSNLAYQFNVVSILNRFSRFIENLKLIHEYGGLQGITFALEQNYKDLKYCLEVLNFISALASTSNSQKYLTTGDYLIADVILELMLHYRDNDAVIDLSVKILDLVLEEKDVEKYAKRLNTAMPNSVKDPEGTFKALAALTGVHKISRLRPLLSKYNPLNGVLSAVTGWLDHNGDPEWVRQRTNLTRAALSLVVVCQTKEEIQETLFTVSELACVYQVKKVIDLEQSDDNFLLHCTGAIVVLCGIDRTYDEAEMQESVECVSKVMKRHQDVRQAQASLLEALNRLMEQSDKLFLSAMLNTGCLGLIVKYLSTVPVYLNLQILGIGLIHKCSQLDPQVVEFLKTSNCFQLLRTVNRTHTKNKKLKAIVGSLLSLLMPADALESELDQLLKDLVNYVAEKDAEGVNTCLVSINQLLVSKEAVKAAVMLNIYSPVKKALDWTLANPNQYNGEENIFEPTLAEFSLLGLNMLVSRMGLVYATKNSFTKFFLTLFTCLTANSKVMMEDGVVSNLDGLVLLFRHDVTNIDEALKEDLLAKLSGCFTRILNSPAVVSSVCRCLGSMCATPGKLDKLLNNSNFSKFCNYLVDNLSSPQNTGSMEKEKVVETTLVALNELLSTKYQILIDYFDKNTKIVSSLVGLLEEYYKTYEIVVLASNLLSYFDKRVVLSRLSNLSSFLETVSKTLLYNKADVGTVIALLTLLVHLLDDTNKEEFKKTSVVENISTVMLMHLENDEVSRLGGILFSLLGAECQISALMKNVIQIVQAKEENMGQKVDKLCLMLAMYLSSELKERSEALKHTEPFLSSLNDCVSFLADNSNLLSSTCCVSRRLCDSAFEDHEDPFGAWAVASSSNMAQISSLVKTEYGYSNLKFLVHAFRVFTACVYNGYTSDTMLGEAPGLMVRTVQVLERYKENSELVFNVLEYCMYLANATGSDPASTTPGVQVLLENFGNPVDLITSALTVNKNNEFLLVIGFNLLAKLVSSTKTLDANQVSSSVETCLKLTKTVSTKGDTVDKKLPQNSSHLGKNLMDSYVRYFNAAYMNGYLDNYMSGDVVSNMVMMFEGSNFEGLSPVQFALFVLNSATAGEMAQLERLGVVQKLIGLFEGLLQNNKALNKDELLQLFSGLSDAVKRDAIKAVLVFKEIFPKLKGNEVLTSDAEVVSLLLNTLIAAAEVKGVGSLLHSIDQFVKYLDLVSNLSPDLVTKLKTLIKKDLPKKKTCETVYENLTELTNSGSSDESVSSDYSSVTLENALMMEDFRFVSDLLLKYNGKTQKSGDPECRDFGFGFKCVDVWSRCEGNPNVMAKSGLSALLISALAKQSDLVLTDALLVSICSCCRQKDLLLSFVSNKDLVPNADAFLAKAYQKRLVTTGADPSINIEAAYENVLFNAMLLIDLTAVNRKVYLKSNVIPSLMEVWSLHDQNKYSSTKILRQVFRTLRKIVSDQNVQLMVKCKLVQRVNKVFSQLTTESKGGSVSSVNEGLIPDALFLIGSMAIILEIKEEICNVQLLEKIVTVLVRYVKSGSSSAIVTNCCLALANICVDFKTASDKFCSLNGPRLNLDVFVNFKSNFEVANGSSILLCNLLYKNDKLKELYGKNGTPSALVECLMNFVGSTEPTSLRCLQSLFKAISNLGLYTKNLQYFMEAHIESPFKKWLNKVSHTKDYDVELVKVGLNCLSNLVVENNGDYMRSFGVILEDLVGMLNLEFGDGKVVFLVLDVLNNLCRSKENAGRFVDLEGVFATVKNMRRLSYDVEVLVTGIHLFRHMAYGNGAVKLLEVDIFSFLLDILVQANELNDVVISSLRCLRRLVHSPEMVYLLCSQDGLDTVIKCSTRMKDQSSVLVESIRLILGMLYYTDPYTGGVSSTKQSDSDESTGLSDGESDYGWENIGMTATSIVEVIKFSCYVASLESCLKMSRLQSSVVSLCVYFMSCGLCGEELAMNGFSLVLENFISSFCLTAPNLALLAISALEASFNYPPDLRNSILTKPIQKKLRDLTLVVTDKQSKAKLTKLLEHVSNNTSPSVIGKFDLGLSEWNVDPYPNGVHDLPESMKEMLRNGGKFQLITEGEEEFKRRLRRGKEFEYSWRSSQDLLTLEWMHDGLQEKNKVAFMRVRNIARGLKHDLLVKANQKDYKRVSNTNTLVLLGSSTEEFPQGFALPMVFKNNHEREAVAEAFIQWRDASSFN</sequence>
<feature type="region of interest" description="Disordered" evidence="2">
    <location>
        <begin position="2315"/>
        <end position="2334"/>
    </location>
</feature>
<dbReference type="InterPro" id="IPR016024">
    <property type="entry name" value="ARM-type_fold"/>
</dbReference>
<dbReference type="Gene3D" id="1.25.10.10">
    <property type="entry name" value="Leucine-rich Repeat Variant"/>
    <property type="match status" value="4"/>
</dbReference>
<proteinExistence type="predicted"/>
<reference evidence="3 4" key="1">
    <citation type="journal article" date="2005" name="Science">
        <title>Genome of the host-cell transforming parasite Theileria annulata compared with T. parva.</title>
        <authorList>
            <person name="Pain A."/>
            <person name="Renauld H."/>
            <person name="Berriman M."/>
            <person name="Murphy L."/>
            <person name="Yeats C.A."/>
            <person name="Weir W."/>
            <person name="Kerhornou A."/>
            <person name="Aslett M."/>
            <person name="Bishop R."/>
            <person name="Bouchier C."/>
            <person name="Cochet M."/>
            <person name="Coulson R.M.R."/>
            <person name="Cronin A."/>
            <person name="de Villiers E.P."/>
            <person name="Fraser A."/>
            <person name="Fosker N."/>
            <person name="Gardner M."/>
            <person name="Goble A."/>
            <person name="Griffiths-Jones S."/>
            <person name="Harris D.E."/>
            <person name="Katzer F."/>
            <person name="Larke N."/>
            <person name="Lord A."/>
            <person name="Maser P."/>
            <person name="McKellar S."/>
            <person name="Mooney P."/>
            <person name="Morton F."/>
            <person name="Nene V."/>
            <person name="O'Neil S."/>
            <person name="Price C."/>
            <person name="Quail M.A."/>
            <person name="Rabbinowitsch E."/>
            <person name="Rawlings N.D."/>
            <person name="Rutter S."/>
            <person name="Saunders D."/>
            <person name="Seeger K."/>
            <person name="Shah T."/>
            <person name="Squares R."/>
            <person name="Squares S."/>
            <person name="Tivey A."/>
            <person name="Walker A.R."/>
            <person name="Woodward J."/>
            <person name="Dobbelaere D.A.E."/>
            <person name="Langsley G."/>
            <person name="Rajandream M.A."/>
            <person name="McKeever D."/>
            <person name="Shiels B."/>
            <person name="Tait A."/>
            <person name="Barrell B.G."/>
            <person name="Hall N."/>
        </authorList>
    </citation>
    <scope>NUCLEOTIDE SEQUENCE [LARGE SCALE GENOMIC DNA]</scope>
    <source>
        <strain evidence="4">Ankara</strain>
    </source>
</reference>
<dbReference type="OMA" id="YVNGVHD"/>
<dbReference type="Proteomes" id="UP000001950">
    <property type="component" value="Chromosome 1"/>
</dbReference>
<dbReference type="InterPro" id="IPR000225">
    <property type="entry name" value="Armadillo"/>
</dbReference>
<accession>Q4UG49</accession>
<dbReference type="GeneID" id="3864449"/>
<dbReference type="InterPro" id="IPR011989">
    <property type="entry name" value="ARM-like"/>
</dbReference>
<dbReference type="KEGG" id="tan:TA20020"/>